<name>A0ABS5V1W5_9GAMM</name>
<keyword evidence="1 7" id="KW-0436">Ligase</keyword>
<dbReference type="Pfam" id="PF00749">
    <property type="entry name" value="tRNA-synt_1c"/>
    <property type="match status" value="2"/>
</dbReference>
<comment type="similarity">
    <text evidence="7">Belongs to the class-I aminoacyl-tRNA synthetase family. GluQ subfamily.</text>
</comment>
<protein>
    <recommendedName>
        <fullName evidence="7">Glutamyl-Q tRNA(Asp) synthetase</fullName>
        <shortName evidence="7">Glu-Q-RSs</shortName>
        <ecNumber evidence="7">6.1.1.-</ecNumber>
    </recommendedName>
</protein>
<feature type="binding site" evidence="7">
    <location>
        <begin position="13"/>
        <end position="17"/>
    </location>
    <ligand>
        <name>L-glutamate</name>
        <dbReference type="ChEBI" id="CHEBI:29985"/>
    </ligand>
</feature>
<feature type="short sequence motif" description="'HIGH' region" evidence="7">
    <location>
        <begin position="16"/>
        <end position="26"/>
    </location>
</feature>
<dbReference type="GO" id="GO:0016874">
    <property type="term" value="F:ligase activity"/>
    <property type="evidence" value="ECO:0007669"/>
    <property type="project" value="UniProtKB-KW"/>
</dbReference>
<keyword evidence="5 7" id="KW-0067">ATP-binding</keyword>
<dbReference type="Proteomes" id="UP001195903">
    <property type="component" value="Unassembled WGS sequence"/>
</dbReference>
<keyword evidence="4 7" id="KW-0862">Zinc</keyword>
<evidence type="ECO:0000259" key="9">
    <source>
        <dbReference type="Pfam" id="PF00749"/>
    </source>
</evidence>
<feature type="domain" description="Glutamyl/glutaminyl-tRNA synthetase class Ib catalytic" evidence="9">
    <location>
        <begin position="132"/>
        <end position="241"/>
    </location>
</feature>
<feature type="binding site" evidence="7">
    <location>
        <position position="107"/>
    </location>
    <ligand>
        <name>Zn(2+)</name>
        <dbReference type="ChEBI" id="CHEBI:29105"/>
    </ligand>
</feature>
<feature type="domain" description="Glutamyl/glutaminyl-tRNA synthetase class Ib catalytic" evidence="9">
    <location>
        <begin position="13"/>
        <end position="115"/>
    </location>
</feature>
<feature type="binding site" evidence="7">
    <location>
        <position position="174"/>
    </location>
    <ligand>
        <name>L-glutamate</name>
        <dbReference type="ChEBI" id="CHEBI:29985"/>
    </ligand>
</feature>
<sequence length="294" mass="32243">MPYSSGSMPYVGRFAPSPSGSLHFGSLIAALGSYLRARSLQGKWLVRIEDIDPPREVPGAADDILRTLEAFGLNWDDAVLYQSARNEAYQAQIDALLSTGDAYFCQCSRKQIQAMGGVYNGHCERLKLSSGAIRIKNRTRISWFDDVLMGRVEVSDDFAREDFIIKRSDGLYAYQLAVVMDDAHSGITEVVRGADLIEASCRQLSLFEQFGFHKPAFLHLPLACADVGFKLSKQNHATPVDKANPLPALKAALAFLGQRTVDGATPDELLSQAVSNFQLGAIPTTREILIDGRD</sequence>
<dbReference type="RefSeq" id="WP_214506821.1">
    <property type="nucleotide sequence ID" value="NZ_JAHEPS010000002.1"/>
</dbReference>
<dbReference type="InterPro" id="IPR049940">
    <property type="entry name" value="GluQ/Sye"/>
</dbReference>
<dbReference type="EC" id="6.1.1.-" evidence="7"/>
<feature type="binding site" evidence="7">
    <location>
        <position position="119"/>
    </location>
    <ligand>
        <name>Zn(2+)</name>
        <dbReference type="ChEBI" id="CHEBI:29105"/>
    </ligand>
</feature>
<dbReference type="PRINTS" id="PR00987">
    <property type="entry name" value="TRNASYNTHGLU"/>
</dbReference>
<feature type="binding site" evidence="7">
    <location>
        <position position="123"/>
    </location>
    <ligand>
        <name>Zn(2+)</name>
        <dbReference type="ChEBI" id="CHEBI:29105"/>
    </ligand>
</feature>
<dbReference type="HAMAP" id="MF_01428">
    <property type="entry name" value="Glu_Q_tRNA_synth"/>
    <property type="match status" value="1"/>
</dbReference>
<evidence type="ECO:0000256" key="8">
    <source>
        <dbReference type="RuleBase" id="RU363037"/>
    </source>
</evidence>
<keyword evidence="3 7" id="KW-0547">Nucleotide-binding</keyword>
<dbReference type="NCBIfam" id="NF004314">
    <property type="entry name" value="PRK05710.1-3"/>
    <property type="match status" value="1"/>
</dbReference>
<keyword evidence="11" id="KW-1185">Reference proteome</keyword>
<reference evidence="10 11" key="1">
    <citation type="submission" date="2021-05" db="EMBL/GenBank/DDBJ databases">
        <title>Shewanella sp. JM162201.</title>
        <authorList>
            <person name="Xu S."/>
            <person name="Li A."/>
        </authorList>
    </citation>
    <scope>NUCLEOTIDE SEQUENCE [LARGE SCALE GENOMIC DNA]</scope>
    <source>
        <strain evidence="10 11">JM162201</strain>
    </source>
</reference>
<evidence type="ECO:0000313" key="11">
    <source>
        <dbReference type="Proteomes" id="UP001195903"/>
    </source>
</evidence>
<feature type="binding site" evidence="7">
    <location>
        <position position="233"/>
    </location>
    <ligand>
        <name>ATP</name>
        <dbReference type="ChEBI" id="CHEBI:30616"/>
    </ligand>
</feature>
<dbReference type="EMBL" id="JAHEPS010000002">
    <property type="protein sequence ID" value="MBT1444405.1"/>
    <property type="molecule type" value="Genomic_DNA"/>
</dbReference>
<comment type="function">
    <text evidence="7">Catalyzes the tRNA-independent activation of glutamate in presence of ATP and the subsequent transfer of glutamate onto a tRNA(Asp). Glutamate is transferred on the 2-amino-5-(4,5-dihydroxy-2-cyclopenten-1-yl) moiety of the queuosine in the wobble position of the QUC anticodon.</text>
</comment>
<dbReference type="SUPFAM" id="SSF52374">
    <property type="entry name" value="Nucleotidylyl transferase"/>
    <property type="match status" value="1"/>
</dbReference>
<evidence type="ECO:0000256" key="1">
    <source>
        <dbReference type="ARBA" id="ARBA00022598"/>
    </source>
</evidence>
<feature type="binding site" evidence="7">
    <location>
        <position position="49"/>
    </location>
    <ligand>
        <name>L-glutamate</name>
        <dbReference type="ChEBI" id="CHEBI:29985"/>
    </ligand>
</feature>
<comment type="cofactor">
    <cofactor evidence="7">
        <name>Zn(2+)</name>
        <dbReference type="ChEBI" id="CHEBI:29105"/>
    </cofactor>
    <text evidence="7">Binds 1 zinc ion per subunit.</text>
</comment>
<keyword evidence="6 7" id="KW-0030">Aminoacyl-tRNA synthetase</keyword>
<evidence type="ECO:0000256" key="2">
    <source>
        <dbReference type="ARBA" id="ARBA00022723"/>
    </source>
</evidence>
<evidence type="ECO:0000313" key="10">
    <source>
        <dbReference type="EMBL" id="MBT1444405.1"/>
    </source>
</evidence>
<accession>A0ABS5V1W5</accession>
<dbReference type="InterPro" id="IPR020058">
    <property type="entry name" value="Glu/Gln-tRNA-synth_Ib_cat-dom"/>
</dbReference>
<evidence type="ECO:0000256" key="5">
    <source>
        <dbReference type="ARBA" id="ARBA00022840"/>
    </source>
</evidence>
<keyword evidence="2 7" id="KW-0479">Metal-binding</keyword>
<dbReference type="InterPro" id="IPR022380">
    <property type="entry name" value="Glu-Q_tRNA(Asp)_Synthase"/>
</dbReference>
<evidence type="ECO:0000256" key="4">
    <source>
        <dbReference type="ARBA" id="ARBA00022833"/>
    </source>
</evidence>
<feature type="short sequence motif" description="'KMSKS' region" evidence="7">
    <location>
        <begin position="230"/>
        <end position="234"/>
    </location>
</feature>
<dbReference type="InterPro" id="IPR000924">
    <property type="entry name" value="Glu/Gln-tRNA-synth"/>
</dbReference>
<dbReference type="PANTHER" id="PTHR43311:SF1">
    <property type="entry name" value="GLUTAMYL-Q TRNA(ASP) SYNTHETASE"/>
    <property type="match status" value="1"/>
</dbReference>
<dbReference type="NCBIfam" id="TIGR03838">
    <property type="entry name" value="queuosine_YadB"/>
    <property type="match status" value="1"/>
</dbReference>
<evidence type="ECO:0000256" key="3">
    <source>
        <dbReference type="ARBA" id="ARBA00022741"/>
    </source>
</evidence>
<keyword evidence="8" id="KW-0648">Protein biosynthesis</keyword>
<dbReference type="Gene3D" id="3.40.50.620">
    <property type="entry name" value="HUPs"/>
    <property type="match status" value="1"/>
</dbReference>
<feature type="binding site" evidence="7">
    <location>
        <position position="192"/>
    </location>
    <ligand>
        <name>L-glutamate</name>
        <dbReference type="ChEBI" id="CHEBI:29985"/>
    </ligand>
</feature>
<dbReference type="PANTHER" id="PTHR43311">
    <property type="entry name" value="GLUTAMATE--TRNA LIGASE"/>
    <property type="match status" value="1"/>
</dbReference>
<gene>
    <name evidence="10" type="primary">gluQRS</name>
    <name evidence="7" type="synonym">gluQ</name>
    <name evidence="10" type="ORF">KJI95_07675</name>
</gene>
<dbReference type="InterPro" id="IPR014729">
    <property type="entry name" value="Rossmann-like_a/b/a_fold"/>
</dbReference>
<proteinExistence type="inferred from homology"/>
<comment type="caution">
    <text evidence="10">The sequence shown here is derived from an EMBL/GenBank/DDBJ whole genome shotgun (WGS) entry which is preliminary data.</text>
</comment>
<evidence type="ECO:0000256" key="7">
    <source>
        <dbReference type="HAMAP-Rule" id="MF_01428"/>
    </source>
</evidence>
<evidence type="ECO:0000256" key="6">
    <source>
        <dbReference type="ARBA" id="ARBA00023146"/>
    </source>
</evidence>
<organism evidence="10 11">
    <name type="scientific">Shewanella jiangmenensis</name>
    <dbReference type="NCBI Taxonomy" id="2837387"/>
    <lineage>
        <taxon>Bacteria</taxon>
        <taxon>Pseudomonadati</taxon>
        <taxon>Pseudomonadota</taxon>
        <taxon>Gammaproteobacteria</taxon>
        <taxon>Alteromonadales</taxon>
        <taxon>Shewanellaceae</taxon>
        <taxon>Shewanella</taxon>
    </lineage>
</organism>
<feature type="binding site" evidence="7">
    <location>
        <position position="105"/>
    </location>
    <ligand>
        <name>Zn(2+)</name>
        <dbReference type="ChEBI" id="CHEBI:29105"/>
    </ligand>
</feature>